<dbReference type="InterPro" id="IPR036680">
    <property type="entry name" value="SPOR-like_sf"/>
</dbReference>
<dbReference type="EMBL" id="LNYC01000044">
    <property type="protein sequence ID" value="KTC99659.1"/>
    <property type="molecule type" value="Genomic_DNA"/>
</dbReference>
<dbReference type="InterPro" id="IPR007730">
    <property type="entry name" value="SPOR-like_dom"/>
</dbReference>
<name>A0A0W0TW83_9GAMM</name>
<dbReference type="PROSITE" id="PS51257">
    <property type="entry name" value="PROKAR_LIPOPROTEIN"/>
    <property type="match status" value="1"/>
</dbReference>
<dbReference type="RefSeq" id="WP_051551065.1">
    <property type="nucleotide sequence ID" value="NZ_CAAAHN010000007.1"/>
</dbReference>
<reference evidence="1 2" key="1">
    <citation type="submission" date="2015-11" db="EMBL/GenBank/DDBJ databases">
        <title>Genomic analysis of 38 Legionella species identifies large and diverse effector repertoires.</title>
        <authorList>
            <person name="Burstein D."/>
            <person name="Amaro F."/>
            <person name="Zusman T."/>
            <person name="Lifshitz Z."/>
            <person name="Cohen O."/>
            <person name="Gilbert J.A."/>
            <person name="Pupko T."/>
            <person name="Shuman H.A."/>
            <person name="Segal G."/>
        </authorList>
    </citation>
    <scope>NUCLEOTIDE SEQUENCE [LARGE SCALE GENOMIC DNA]</scope>
    <source>
        <strain evidence="1 2">ATCC 49504</strain>
    </source>
</reference>
<dbReference type="Gene3D" id="3.30.70.1070">
    <property type="entry name" value="Sporulation related repeat"/>
    <property type="match status" value="1"/>
</dbReference>
<organism evidence="1 2">
    <name type="scientific">Legionella geestiana</name>
    <dbReference type="NCBI Taxonomy" id="45065"/>
    <lineage>
        <taxon>Bacteria</taxon>
        <taxon>Pseudomonadati</taxon>
        <taxon>Pseudomonadota</taxon>
        <taxon>Gammaproteobacteria</taxon>
        <taxon>Legionellales</taxon>
        <taxon>Legionellaceae</taxon>
        <taxon>Legionella</taxon>
    </lineage>
</organism>
<evidence type="ECO:0000313" key="1">
    <source>
        <dbReference type="EMBL" id="KTC99659.1"/>
    </source>
</evidence>
<dbReference type="Proteomes" id="UP000054785">
    <property type="component" value="Unassembled WGS sequence"/>
</dbReference>
<sequence>MNTKRLQWMVILLTLFLGGCVQTGDSMNTNYGAYEPSMYQGYSSSFTYYNTESPGMRMPEANLVQQPAWTGAAAATPVSSRDVDTAWVQQQNPTGYTIEIADGEKASTVARQLQSAPKADRRAQIRYQNNGKSWYRGVYGSFASREAAENALRNMPPSLQSKASVRRWSDVQ</sequence>
<dbReference type="Pfam" id="PF05036">
    <property type="entry name" value="SPOR"/>
    <property type="match status" value="1"/>
</dbReference>
<keyword evidence="2" id="KW-1185">Reference proteome</keyword>
<dbReference type="GO" id="GO:0042834">
    <property type="term" value="F:peptidoglycan binding"/>
    <property type="evidence" value="ECO:0007669"/>
    <property type="project" value="InterPro"/>
</dbReference>
<comment type="caution">
    <text evidence="1">The sequence shown here is derived from an EMBL/GenBank/DDBJ whole genome shotgun (WGS) entry which is preliminary data.</text>
</comment>
<accession>A0A0W0TW83</accession>
<protein>
    <submittedName>
        <fullName evidence="1">Sporulation related domain protein</fullName>
    </submittedName>
</protein>
<dbReference type="OrthoDB" id="5653957at2"/>
<evidence type="ECO:0000313" key="2">
    <source>
        <dbReference type="Proteomes" id="UP000054785"/>
    </source>
</evidence>
<dbReference type="AlphaFoldDB" id="A0A0W0TW83"/>
<dbReference type="STRING" id="45065.Lgee_1151"/>
<dbReference type="PATRIC" id="fig|45065.4.peg.1236"/>
<dbReference type="PROSITE" id="PS51724">
    <property type="entry name" value="SPOR"/>
    <property type="match status" value="1"/>
</dbReference>
<gene>
    <name evidence="1" type="ORF">Lgee_1151</name>
</gene>
<dbReference type="SUPFAM" id="SSF110997">
    <property type="entry name" value="Sporulation related repeat"/>
    <property type="match status" value="1"/>
</dbReference>
<proteinExistence type="predicted"/>